<dbReference type="Proteomes" id="UP000054776">
    <property type="component" value="Unassembled WGS sequence"/>
</dbReference>
<dbReference type="AlphaFoldDB" id="A0A0V1BRW3"/>
<accession>A0A0V1BRW3</accession>
<dbReference type="EMBL" id="JYDH01000017">
    <property type="protein sequence ID" value="KRY39674.1"/>
    <property type="molecule type" value="Genomic_DNA"/>
</dbReference>
<evidence type="ECO:0000313" key="2">
    <source>
        <dbReference type="Proteomes" id="UP000054776"/>
    </source>
</evidence>
<keyword evidence="2" id="KW-1185">Reference proteome</keyword>
<comment type="caution">
    <text evidence="1">The sequence shown here is derived from an EMBL/GenBank/DDBJ whole genome shotgun (WGS) entry which is preliminary data.</text>
</comment>
<protein>
    <submittedName>
        <fullName evidence="1">Uncharacterized protein</fullName>
    </submittedName>
</protein>
<name>A0A0V1BRW3_TRISP</name>
<dbReference type="InParanoid" id="A0A0V1BRW3"/>
<sequence length="69" mass="8170">MCIELRRRIQLTSKKAEYLHFSLRPVSMSKIVKVTETDQCSSNSTENQLARFPQHRRPKLDSRIVLKIR</sequence>
<proteinExistence type="predicted"/>
<organism evidence="1 2">
    <name type="scientific">Trichinella spiralis</name>
    <name type="common">Trichina worm</name>
    <dbReference type="NCBI Taxonomy" id="6334"/>
    <lineage>
        <taxon>Eukaryota</taxon>
        <taxon>Metazoa</taxon>
        <taxon>Ecdysozoa</taxon>
        <taxon>Nematoda</taxon>
        <taxon>Enoplea</taxon>
        <taxon>Dorylaimia</taxon>
        <taxon>Trichinellida</taxon>
        <taxon>Trichinellidae</taxon>
        <taxon>Trichinella</taxon>
    </lineage>
</organism>
<evidence type="ECO:0000313" key="1">
    <source>
        <dbReference type="EMBL" id="KRY39674.1"/>
    </source>
</evidence>
<reference evidence="1 2" key="1">
    <citation type="submission" date="2015-01" db="EMBL/GenBank/DDBJ databases">
        <title>Evolution of Trichinella species and genotypes.</title>
        <authorList>
            <person name="Korhonen P.K."/>
            <person name="Edoardo P."/>
            <person name="Giuseppe L.R."/>
            <person name="Gasser R.B."/>
        </authorList>
    </citation>
    <scope>NUCLEOTIDE SEQUENCE [LARGE SCALE GENOMIC DNA]</scope>
    <source>
        <strain evidence="1">ISS3</strain>
    </source>
</reference>
<gene>
    <name evidence="1" type="ORF">T01_1493</name>
</gene>